<feature type="chain" id="PRO_5046077002" description="Outer membrane protein beta-barrel domain-containing protein" evidence="1">
    <location>
        <begin position="20"/>
        <end position="162"/>
    </location>
</feature>
<keyword evidence="1" id="KW-0732">Signal</keyword>
<keyword evidence="3" id="KW-1185">Reference proteome</keyword>
<evidence type="ECO:0000256" key="1">
    <source>
        <dbReference type="SAM" id="SignalP"/>
    </source>
</evidence>
<organism evidence="2 3">
    <name type="scientific">Vibrio ostreicida</name>
    <dbReference type="NCBI Taxonomy" id="526588"/>
    <lineage>
        <taxon>Bacteria</taxon>
        <taxon>Pseudomonadati</taxon>
        <taxon>Pseudomonadota</taxon>
        <taxon>Gammaproteobacteria</taxon>
        <taxon>Vibrionales</taxon>
        <taxon>Vibrionaceae</taxon>
        <taxon>Vibrio</taxon>
    </lineage>
</organism>
<comment type="caution">
    <text evidence="2">The sequence shown here is derived from an EMBL/GenBank/DDBJ whole genome shotgun (WGS) entry which is preliminary data.</text>
</comment>
<evidence type="ECO:0000313" key="2">
    <source>
        <dbReference type="EMBL" id="MDN3612404.1"/>
    </source>
</evidence>
<dbReference type="EMBL" id="JAUFQC010000027">
    <property type="protein sequence ID" value="MDN3612404.1"/>
    <property type="molecule type" value="Genomic_DNA"/>
</dbReference>
<reference evidence="3" key="1">
    <citation type="journal article" date="2019" name="Int. J. Syst. Evol. Microbiol.">
        <title>The Global Catalogue of Microorganisms (GCM) 10K type strain sequencing project: providing services to taxonomists for standard genome sequencing and annotation.</title>
        <authorList>
            <consortium name="The Broad Institute Genomics Platform"/>
            <consortium name="The Broad Institute Genome Sequencing Center for Infectious Disease"/>
            <person name="Wu L."/>
            <person name="Ma J."/>
        </authorList>
    </citation>
    <scope>NUCLEOTIDE SEQUENCE [LARGE SCALE GENOMIC DNA]</scope>
    <source>
        <strain evidence="3">CECT 7398</strain>
    </source>
</reference>
<evidence type="ECO:0000313" key="3">
    <source>
        <dbReference type="Proteomes" id="UP001238540"/>
    </source>
</evidence>
<gene>
    <name evidence="2" type="ORF">QWZ16_22660</name>
</gene>
<name>A0ABT8C170_9VIBR</name>
<evidence type="ECO:0008006" key="4">
    <source>
        <dbReference type="Google" id="ProtNLM"/>
    </source>
</evidence>
<dbReference type="Proteomes" id="UP001238540">
    <property type="component" value="Unassembled WGS sequence"/>
</dbReference>
<feature type="signal peptide" evidence="1">
    <location>
        <begin position="1"/>
        <end position="19"/>
    </location>
</feature>
<sequence length="162" mass="18528">MKTSILPIVVGLFSFTSNACPLYDDSQSSDSVMFSSQMGLCISWLDGIKYTSDKLDDVNTWFIDDVEADYTAYWSDWFLQTETSPILSQNLASNYIGLGIWIPSELEDKVSLNDTDEWLMSHGLQLSLGFGDKKSGEPRLRLDYRWHDDAERNVMMQLELPF</sequence>
<protein>
    <recommendedName>
        <fullName evidence="4">Outer membrane protein beta-barrel domain-containing protein</fullName>
    </recommendedName>
</protein>
<proteinExistence type="predicted"/>
<accession>A0ABT8C170</accession>
<dbReference type="RefSeq" id="WP_170883508.1">
    <property type="nucleotide sequence ID" value="NZ_JABEYA020000010.1"/>
</dbReference>